<evidence type="ECO:0000256" key="4">
    <source>
        <dbReference type="ARBA" id="ARBA00022679"/>
    </source>
</evidence>
<reference evidence="11 12" key="1">
    <citation type="submission" date="2017-06" db="EMBL/GenBank/DDBJ databases">
        <title>Complete Genome Sequence of the Soil Carbazole-Degrading Bacterium Nocardioides aromaticivorans IC177.</title>
        <authorList>
            <person name="Vejarano F."/>
            <person name="Suzuki-Minakuchi C."/>
            <person name="Ohtsubo Y."/>
            <person name="Tsuda M."/>
            <person name="Okada K."/>
            <person name="Nojiri H."/>
        </authorList>
    </citation>
    <scope>NUCLEOTIDE SEQUENCE [LARGE SCALE GENOMIC DNA]</scope>
    <source>
        <strain evidence="11 12">IC177</strain>
    </source>
</reference>
<comment type="function">
    <text evidence="9">Catalyzes the phosphorylation of D-fructose 6-phosphate, the first committing step of glycolysis. Uses inorganic phosphate (PPi) as phosphoryl donor instead of ATP like common ATP-dependent phosphofructokinases (ATP-PFKs), which renders the reaction reversible, and can thus function both in glycolysis and gluconeogenesis. Consistently, PPi-PFK can replace the enzymes of both the forward (ATP-PFK) and reverse (fructose-bisphosphatase (FBPase)) reactions.</text>
</comment>
<comment type="subcellular location">
    <subcellularLocation>
        <location evidence="9">Cytoplasm</location>
    </subcellularLocation>
</comment>
<dbReference type="PANTHER" id="PTHR13697:SF52">
    <property type="entry name" value="ATP-DEPENDENT 6-PHOSPHOFRUCTOKINASE 3"/>
    <property type="match status" value="1"/>
</dbReference>
<keyword evidence="6 9" id="KW-0418">Kinase</keyword>
<dbReference type="InterPro" id="IPR022953">
    <property type="entry name" value="ATP_PFK"/>
</dbReference>
<dbReference type="PRINTS" id="PR00476">
    <property type="entry name" value="PHFRCTKINASE"/>
</dbReference>
<keyword evidence="8 9" id="KW-0324">Glycolysis</keyword>
<name>A0ABX7PJV3_9ACTN</name>
<evidence type="ECO:0000259" key="10">
    <source>
        <dbReference type="Pfam" id="PF00365"/>
    </source>
</evidence>
<evidence type="ECO:0000256" key="7">
    <source>
        <dbReference type="ARBA" id="ARBA00022842"/>
    </source>
</evidence>
<dbReference type="EMBL" id="CP022295">
    <property type="protein sequence ID" value="QSR26067.1"/>
    <property type="molecule type" value="Genomic_DNA"/>
</dbReference>
<dbReference type="InterPro" id="IPR000023">
    <property type="entry name" value="Phosphofructokinase_dom"/>
</dbReference>
<evidence type="ECO:0000256" key="5">
    <source>
        <dbReference type="ARBA" id="ARBA00022723"/>
    </source>
</evidence>
<feature type="binding site" evidence="9">
    <location>
        <position position="266"/>
    </location>
    <ligand>
        <name>substrate</name>
        <note>ligand shared between dimeric partners</note>
    </ligand>
</feature>
<dbReference type="Pfam" id="PF00365">
    <property type="entry name" value="PFK"/>
    <property type="match status" value="1"/>
</dbReference>
<feature type="binding site" evidence="9">
    <location>
        <position position="10"/>
    </location>
    <ligand>
        <name>diphosphate</name>
        <dbReference type="ChEBI" id="CHEBI:33019"/>
    </ligand>
</feature>
<feature type="site" description="Important for catalytic activity; stabilizes the transition state when the phosphoryl donor is PPi" evidence="9">
    <location>
        <position position="124"/>
    </location>
</feature>
<keyword evidence="7 9" id="KW-0460">Magnesium</keyword>
<keyword evidence="12" id="KW-1185">Reference proteome</keyword>
<feature type="binding site" evidence="9">
    <location>
        <position position="162"/>
    </location>
    <ligand>
        <name>substrate</name>
        <note>ligand shared between dimeric partners</note>
    </ligand>
</feature>
<evidence type="ECO:0000256" key="8">
    <source>
        <dbReference type="ARBA" id="ARBA00023152"/>
    </source>
</evidence>
<keyword evidence="3 9" id="KW-0963">Cytoplasm</keyword>
<evidence type="ECO:0000256" key="2">
    <source>
        <dbReference type="ARBA" id="ARBA00004679"/>
    </source>
</evidence>
<comment type="activity regulation">
    <text evidence="9">Non-allosteric.</text>
</comment>
<evidence type="ECO:0000256" key="9">
    <source>
        <dbReference type="HAMAP-Rule" id="MF_01976"/>
    </source>
</evidence>
<feature type="binding site" description="in other chain" evidence="9">
    <location>
        <begin position="169"/>
        <end position="171"/>
    </location>
    <ligand>
        <name>substrate</name>
        <note>ligand shared between dimeric partners</note>
    </ligand>
</feature>
<feature type="binding site" description="in other chain" evidence="9">
    <location>
        <begin position="272"/>
        <end position="275"/>
    </location>
    <ligand>
        <name>substrate</name>
        <note>ligand shared between dimeric partners</note>
    </ligand>
</feature>
<feature type="binding site" description="in other chain" evidence="9">
    <location>
        <position position="221"/>
    </location>
    <ligand>
        <name>substrate</name>
        <note>ligand shared between dimeric partners</note>
    </ligand>
</feature>
<dbReference type="PIRSF" id="PIRSF000532">
    <property type="entry name" value="ATP_PFK_prok"/>
    <property type="match status" value="1"/>
</dbReference>
<dbReference type="InterPro" id="IPR015912">
    <property type="entry name" value="Phosphofructokinase_CS"/>
</dbReference>
<protein>
    <recommendedName>
        <fullName evidence="9">Pyrophosphate--fructose 6-phosphate 1-phosphotransferase</fullName>
        <ecNumber evidence="9">2.7.1.90</ecNumber>
    </recommendedName>
    <alternativeName>
        <fullName evidence="9">6-phosphofructokinase, pyrophosphate dependent</fullName>
    </alternativeName>
    <alternativeName>
        <fullName evidence="9">PPi-dependent phosphofructokinase</fullName>
        <shortName evidence="9">PPi-PFK</shortName>
    </alternativeName>
    <alternativeName>
        <fullName evidence="9">Pyrophosphate-dependent 6-phosphofructose-1-kinase</fullName>
    </alternativeName>
</protein>
<accession>A0ABX7PJV3</accession>
<keyword evidence="5 9" id="KW-0479">Metal-binding</keyword>
<dbReference type="NCBIfam" id="NF002872">
    <property type="entry name" value="PRK03202.1"/>
    <property type="match status" value="1"/>
</dbReference>
<evidence type="ECO:0000313" key="11">
    <source>
        <dbReference type="EMBL" id="QSR26067.1"/>
    </source>
</evidence>
<comment type="catalytic activity">
    <reaction evidence="9">
        <text>beta-D-fructose 6-phosphate + diphosphate = beta-D-fructose 1,6-bisphosphate + phosphate + H(+)</text>
        <dbReference type="Rhea" id="RHEA:13613"/>
        <dbReference type="ChEBI" id="CHEBI:15378"/>
        <dbReference type="ChEBI" id="CHEBI:32966"/>
        <dbReference type="ChEBI" id="CHEBI:33019"/>
        <dbReference type="ChEBI" id="CHEBI:43474"/>
        <dbReference type="ChEBI" id="CHEBI:57634"/>
        <dbReference type="EC" id="2.7.1.90"/>
    </reaction>
</comment>
<feature type="site" description="Important for catalytic activity and substrate specificity; stabilizes the transition state when the phosphoryl donor is PPi; prevents ATP from binding by mimicking the alpha-phosphate group of ATP" evidence="9">
    <location>
        <position position="104"/>
    </location>
</feature>
<dbReference type="HAMAP" id="MF_01976">
    <property type="entry name" value="Phosphofructokinase_III"/>
    <property type="match status" value="1"/>
</dbReference>
<dbReference type="InterPro" id="IPR035966">
    <property type="entry name" value="PKF_sf"/>
</dbReference>
<dbReference type="PANTHER" id="PTHR13697">
    <property type="entry name" value="PHOSPHOFRUCTOKINASE"/>
    <property type="match status" value="1"/>
</dbReference>
<evidence type="ECO:0000313" key="12">
    <source>
        <dbReference type="Proteomes" id="UP000662818"/>
    </source>
</evidence>
<dbReference type="GO" id="GO:0003872">
    <property type="term" value="F:6-phosphofructokinase activity"/>
    <property type="evidence" value="ECO:0007669"/>
    <property type="project" value="UniProtKB-EC"/>
</dbReference>
<dbReference type="SUPFAM" id="SSF53784">
    <property type="entry name" value="Phosphofructokinase"/>
    <property type="match status" value="1"/>
</dbReference>
<gene>
    <name evidence="9" type="primary">pfp</name>
    <name evidence="11" type="ORF">CFH99_10560</name>
</gene>
<feature type="binding site" evidence="9">
    <location>
        <position position="103"/>
    </location>
    <ligand>
        <name>Mg(2+)</name>
        <dbReference type="ChEBI" id="CHEBI:18420"/>
        <note>catalytic</note>
    </ligand>
</feature>
<feature type="domain" description="Phosphofructokinase" evidence="10">
    <location>
        <begin position="2"/>
        <end position="298"/>
    </location>
</feature>
<dbReference type="InterPro" id="IPR012829">
    <property type="entry name" value="Phosphofructokinase_III"/>
</dbReference>
<comment type="pathway">
    <text evidence="2 9">Carbohydrate degradation; glycolysis; D-glyceraldehyde 3-phosphate and glycerone phosphate from D-glucose: step 3/4.</text>
</comment>
<comment type="caution">
    <text evidence="9">Lacks conserved residue(s) required for the propagation of feature annotation.</text>
</comment>
<proteinExistence type="inferred from homology"/>
<evidence type="ECO:0000256" key="3">
    <source>
        <dbReference type="ARBA" id="ARBA00022490"/>
    </source>
</evidence>
<organism evidence="11 12">
    <name type="scientific">Nocardioides aromaticivorans</name>
    <dbReference type="NCBI Taxonomy" id="200618"/>
    <lineage>
        <taxon>Bacteria</taxon>
        <taxon>Bacillati</taxon>
        <taxon>Actinomycetota</taxon>
        <taxon>Actinomycetes</taxon>
        <taxon>Propionibacteriales</taxon>
        <taxon>Nocardioidaceae</taxon>
        <taxon>Nocardioides</taxon>
    </lineage>
</organism>
<dbReference type="Gene3D" id="3.40.50.460">
    <property type="entry name" value="Phosphofructokinase domain"/>
    <property type="match status" value="1"/>
</dbReference>
<evidence type="ECO:0000256" key="6">
    <source>
        <dbReference type="ARBA" id="ARBA00022777"/>
    </source>
</evidence>
<sequence length="342" mass="35869">MRVGVLTGGGDCPGLNAVIRAVVRKGVKDHGFEFVGFRDGWRGPLEGVTMPLGIEQCRGILPRGGTILGSSRTNPFAVEGGVERIRENLAAAGVDALVAIGGEDTLGVATKLADLGVKVVGVPKTIDNDLSGTDFTFGFDTAVNIATEAIDRLHTTAESHHRVLVVEVMGRHAGWIALHAGIAGGASAVLIPEIPFDIEAVCAHVETRFRSEYAPIIVVSEGAVPADGSGMTLVSGEKDAFGHVRLGGIGDRLAHEIEQRTGKEARAVVLGHIQRGGTPTAFDRWLATRFGLQAIDAVAEGEYGVMVALRGTDIVRVPLIEGTGALKVVSPREYAEAQVFFG</sequence>
<dbReference type="Gene3D" id="3.40.50.450">
    <property type="match status" value="1"/>
</dbReference>
<dbReference type="RefSeq" id="WP_207010396.1">
    <property type="nucleotide sequence ID" value="NZ_CP022295.1"/>
</dbReference>
<evidence type="ECO:0000256" key="1">
    <source>
        <dbReference type="ARBA" id="ARBA00001946"/>
    </source>
</evidence>
<dbReference type="InterPro" id="IPR012003">
    <property type="entry name" value="ATP_PFK_prok-type"/>
</dbReference>
<comment type="similarity">
    <text evidence="9">Belongs to the phosphofructokinase type A (PFKA) family. Mixed-substrate PFK group III subfamily.</text>
</comment>
<comment type="cofactor">
    <cofactor evidence="1 9">
        <name>Mg(2+)</name>
        <dbReference type="ChEBI" id="CHEBI:18420"/>
    </cofactor>
</comment>
<dbReference type="PROSITE" id="PS00433">
    <property type="entry name" value="PHOSPHOFRUCTOKINASE"/>
    <property type="match status" value="1"/>
</dbReference>
<keyword evidence="4 9" id="KW-0808">Transferase</keyword>
<feature type="active site" description="Proton acceptor" evidence="9">
    <location>
        <position position="127"/>
    </location>
</feature>
<dbReference type="Proteomes" id="UP000662818">
    <property type="component" value="Chromosome"/>
</dbReference>
<feature type="binding site" description="in other chain" evidence="9">
    <location>
        <begin position="125"/>
        <end position="127"/>
    </location>
    <ligand>
        <name>substrate</name>
        <note>ligand shared between dimeric partners</note>
    </ligand>
</feature>
<comment type="subunit">
    <text evidence="9">Homodimer or homotetramer.</text>
</comment>
<dbReference type="EC" id="2.7.1.90" evidence="9"/>
<dbReference type="NCBIfam" id="TIGR02483">
    <property type="entry name" value="PFK_mixed"/>
    <property type="match status" value="1"/>
</dbReference>